<dbReference type="Pfam" id="PF19318">
    <property type="entry name" value="DUF5918"/>
    <property type="match status" value="1"/>
</dbReference>
<dbReference type="OrthoDB" id="20295at2759"/>
<evidence type="ECO:0000259" key="2">
    <source>
        <dbReference type="PROSITE" id="PS51698"/>
    </source>
</evidence>
<dbReference type="GO" id="GO:0034450">
    <property type="term" value="F:ubiquitin-ubiquitin ligase activity"/>
    <property type="evidence" value="ECO:0007669"/>
    <property type="project" value="TreeGrafter"/>
</dbReference>
<keyword evidence="4" id="KW-1185">Reference proteome</keyword>
<dbReference type="AlphaFoldDB" id="A0A7R9M662"/>
<proteinExistence type="predicted"/>
<dbReference type="EMBL" id="CAJPVJ010006167">
    <property type="protein sequence ID" value="CAG2170201.1"/>
    <property type="molecule type" value="Genomic_DNA"/>
</dbReference>
<feature type="domain" description="U-box" evidence="2">
    <location>
        <begin position="247"/>
        <end position="327"/>
    </location>
</feature>
<dbReference type="PANTHER" id="PTHR13492">
    <property type="entry name" value="RING FINGER PROTEIN 37"/>
    <property type="match status" value="1"/>
</dbReference>
<accession>A0A7R9M662</accession>
<dbReference type="GO" id="GO:0005634">
    <property type="term" value="C:nucleus"/>
    <property type="evidence" value="ECO:0007669"/>
    <property type="project" value="TreeGrafter"/>
</dbReference>
<dbReference type="CDD" id="cd16660">
    <property type="entry name" value="RING-Ubox_RNF37"/>
    <property type="match status" value="1"/>
</dbReference>
<dbReference type="Proteomes" id="UP000728032">
    <property type="component" value="Unassembled WGS sequence"/>
</dbReference>
<dbReference type="InterPro" id="IPR045696">
    <property type="entry name" value="Ubox5_N"/>
</dbReference>
<evidence type="ECO:0000313" key="4">
    <source>
        <dbReference type="Proteomes" id="UP000728032"/>
    </source>
</evidence>
<feature type="region of interest" description="Disordered" evidence="1">
    <location>
        <begin position="204"/>
        <end position="229"/>
    </location>
</feature>
<gene>
    <name evidence="3" type="ORF">ONB1V03_LOCUS9672</name>
</gene>
<protein>
    <recommendedName>
        <fullName evidence="2">U-box domain-containing protein</fullName>
    </recommendedName>
</protein>
<dbReference type="PROSITE" id="PS51698">
    <property type="entry name" value="U_BOX"/>
    <property type="match status" value="1"/>
</dbReference>
<dbReference type="InterPro" id="IPR003613">
    <property type="entry name" value="Ubox_domain"/>
</dbReference>
<dbReference type="InterPro" id="IPR013083">
    <property type="entry name" value="Znf_RING/FYVE/PHD"/>
</dbReference>
<dbReference type="SMART" id="SM00504">
    <property type="entry name" value="Ubox"/>
    <property type="match status" value="1"/>
</dbReference>
<sequence>MSINIMSEQLFRNHLLSIECKQIASDMHSIDNLFADDVQRRQLGFRTEPYIRPPIEITLRSTFKVNVKELEIGLKLNDNKSDSLEISSASDSQEFQIITKQFNCHSFDSLCLKNVCFRLNSTLSSLNTSATQRDNCPLRHTTRVHAIKCFKNCFQINAIKIKIFRTANSSVPCLSYLNIWCQPIGQTDPKILHQILDIFSKQRPNSGSKRLSFYNSTDDSNNETISESTSKRKLDSIDCSQSDHKSVIPEEFIDSITNEVMIDPILLPSGHSVDKTTLDKYVSEEAKWCRRPSDPFTQLVFTGERQPKPNYILKQRIDEFLSQLCGQSSDERLEPSNKRRIVGYNCVNNRNQLISSKLLASNAWDGRAGSSSSSSEAKQVVNNQQKISSKSPNL</sequence>
<dbReference type="PANTHER" id="PTHR13492:SF2">
    <property type="entry name" value="RING FINGER PROTEIN 37"/>
    <property type="match status" value="1"/>
</dbReference>
<dbReference type="Gene3D" id="3.30.40.10">
    <property type="entry name" value="Zinc/RING finger domain, C3HC4 (zinc finger)"/>
    <property type="match status" value="1"/>
</dbReference>
<dbReference type="InterPro" id="IPR039847">
    <property type="entry name" value="Ubox5"/>
</dbReference>
<dbReference type="Pfam" id="PF04564">
    <property type="entry name" value="U-box"/>
    <property type="match status" value="1"/>
</dbReference>
<name>A0A7R9M662_9ACAR</name>
<dbReference type="GO" id="GO:0031625">
    <property type="term" value="F:ubiquitin protein ligase binding"/>
    <property type="evidence" value="ECO:0007669"/>
    <property type="project" value="TreeGrafter"/>
</dbReference>
<reference evidence="3" key="1">
    <citation type="submission" date="2020-11" db="EMBL/GenBank/DDBJ databases">
        <authorList>
            <person name="Tran Van P."/>
        </authorList>
    </citation>
    <scope>NUCLEOTIDE SEQUENCE</scope>
</reference>
<evidence type="ECO:0000313" key="3">
    <source>
        <dbReference type="EMBL" id="CAD7653014.1"/>
    </source>
</evidence>
<feature type="region of interest" description="Disordered" evidence="1">
    <location>
        <begin position="365"/>
        <end position="394"/>
    </location>
</feature>
<feature type="compositionally biased region" description="Polar residues" evidence="1">
    <location>
        <begin position="376"/>
        <end position="394"/>
    </location>
</feature>
<organism evidence="3">
    <name type="scientific">Oppiella nova</name>
    <dbReference type="NCBI Taxonomy" id="334625"/>
    <lineage>
        <taxon>Eukaryota</taxon>
        <taxon>Metazoa</taxon>
        <taxon>Ecdysozoa</taxon>
        <taxon>Arthropoda</taxon>
        <taxon>Chelicerata</taxon>
        <taxon>Arachnida</taxon>
        <taxon>Acari</taxon>
        <taxon>Acariformes</taxon>
        <taxon>Sarcoptiformes</taxon>
        <taxon>Oribatida</taxon>
        <taxon>Brachypylina</taxon>
        <taxon>Oppioidea</taxon>
        <taxon>Oppiidae</taxon>
        <taxon>Oppiella</taxon>
    </lineage>
</organism>
<dbReference type="InterPro" id="IPR039925">
    <property type="entry name" value="RNF37_RING-Ubox"/>
</dbReference>
<evidence type="ECO:0000256" key="1">
    <source>
        <dbReference type="SAM" id="MobiDB-lite"/>
    </source>
</evidence>
<dbReference type="EMBL" id="OC920992">
    <property type="protein sequence ID" value="CAD7653014.1"/>
    <property type="molecule type" value="Genomic_DNA"/>
</dbReference>
<dbReference type="GO" id="GO:0000209">
    <property type="term" value="P:protein polyubiquitination"/>
    <property type="evidence" value="ECO:0007669"/>
    <property type="project" value="TreeGrafter"/>
</dbReference>
<dbReference type="SUPFAM" id="SSF57850">
    <property type="entry name" value="RING/U-box"/>
    <property type="match status" value="1"/>
</dbReference>
<feature type="compositionally biased region" description="Polar residues" evidence="1">
    <location>
        <begin position="204"/>
        <end position="228"/>
    </location>
</feature>